<proteinExistence type="predicted"/>
<reference evidence="2" key="1">
    <citation type="submission" date="2006-07" db="EMBL/GenBank/DDBJ databases">
        <authorList>
            <person name="Qin X."/>
            <person name="Weinstock G.M."/>
        </authorList>
    </citation>
    <scope>NUCLEOTIDE SEQUENCE [LARGE SCALE GENOMIC DNA]</scope>
    <source>
        <strain evidence="2">ATCC 10953</strain>
    </source>
</reference>
<dbReference type="Gene3D" id="3.30.1050.10">
    <property type="entry name" value="SCP2 sterol-binding domain"/>
    <property type="match status" value="1"/>
</dbReference>
<reference evidence="2" key="2">
    <citation type="submission" date="2007-05" db="EMBL/GenBank/DDBJ databases">
        <title>Genome sequence of Fusobacterium nucleatum subspecies polymorphum - a genetically tractable Fusobacterium.</title>
        <authorList>
            <person name="Karpathy S.E."/>
            <person name="Xiang Q."/>
            <person name="Gioia J."/>
            <person name="Jiang H."/>
            <person name="Liu Y."/>
            <person name="Petrosino J.F."/>
            <person name="Yerrapragada S."/>
            <person name="Fox G.E."/>
            <person name="Kinder Haake S."/>
            <person name="Weinstock G.M."/>
            <person name="Highlander S.K."/>
        </authorList>
    </citation>
    <scope>NUCLEOTIDE SEQUENCE [LARGE SCALE GENOMIC DNA]</scope>
    <source>
        <strain evidence="2">ATCC 10953</strain>
    </source>
</reference>
<dbReference type="Pfam" id="PF13530">
    <property type="entry name" value="SCP2_2"/>
    <property type="match status" value="1"/>
</dbReference>
<accession>A5TUJ1</accession>
<name>A5TUJ1_FUSNP</name>
<dbReference type="InterPro" id="IPR041380">
    <property type="entry name" value="Acetyltransf_17"/>
</dbReference>
<evidence type="ECO:0000259" key="1">
    <source>
        <dbReference type="PROSITE" id="PS51186"/>
    </source>
</evidence>
<dbReference type="GO" id="GO:0030649">
    <property type="term" value="P:aminoglycoside antibiotic catabolic process"/>
    <property type="evidence" value="ECO:0007669"/>
    <property type="project" value="TreeGrafter"/>
</dbReference>
<gene>
    <name evidence="2" type="ORF">FNP_0764</name>
</gene>
<dbReference type="eggNOG" id="COG4552">
    <property type="taxonomic scope" value="Bacteria"/>
</dbReference>
<dbReference type="Proteomes" id="UP000001921">
    <property type="component" value="Chromosome"/>
</dbReference>
<dbReference type="InterPro" id="IPR016181">
    <property type="entry name" value="Acyl_CoA_acyltransferase"/>
</dbReference>
<dbReference type="InterPro" id="IPR000182">
    <property type="entry name" value="GNAT_dom"/>
</dbReference>
<dbReference type="InterPro" id="IPR051554">
    <property type="entry name" value="Acetyltransferase_Eis"/>
</dbReference>
<dbReference type="InterPro" id="IPR036527">
    <property type="entry name" value="SCP2_sterol-bd_dom_sf"/>
</dbReference>
<dbReference type="Pfam" id="PF13527">
    <property type="entry name" value="Acetyltransf_9"/>
    <property type="match status" value="1"/>
</dbReference>
<organism evidence="2">
    <name type="scientific">Fusobacterium polymorphum ATCC 10953</name>
    <dbReference type="NCBI Taxonomy" id="393480"/>
    <lineage>
        <taxon>Bacteria</taxon>
        <taxon>Fusobacteriati</taxon>
        <taxon>Fusobacteriota</taxon>
        <taxon>Fusobacteriia</taxon>
        <taxon>Fusobacteriales</taxon>
        <taxon>Fusobacteriaceae</taxon>
        <taxon>Fusobacterium</taxon>
    </lineage>
</organism>
<dbReference type="HOGENOM" id="CLU_050659_2_0_0"/>
<dbReference type="SUPFAM" id="SSF55729">
    <property type="entry name" value="Acyl-CoA N-acyltransferases (Nat)"/>
    <property type="match status" value="1"/>
</dbReference>
<dbReference type="EMBL" id="CM000440">
    <property type="protein sequence ID" value="EDK88566.1"/>
    <property type="molecule type" value="Genomic_DNA"/>
</dbReference>
<evidence type="ECO:0000313" key="2">
    <source>
        <dbReference type="EMBL" id="EDK88566.1"/>
    </source>
</evidence>
<dbReference type="SUPFAM" id="SSF55718">
    <property type="entry name" value="SCP-like"/>
    <property type="match status" value="1"/>
</dbReference>
<keyword evidence="2" id="KW-0808">Transferase</keyword>
<dbReference type="AlphaFoldDB" id="A5TUJ1"/>
<keyword evidence="2" id="KW-0012">Acyltransferase</keyword>
<dbReference type="GO" id="GO:0034069">
    <property type="term" value="F:aminoglycoside N-acetyltransferase activity"/>
    <property type="evidence" value="ECO:0007669"/>
    <property type="project" value="TreeGrafter"/>
</dbReference>
<feature type="domain" description="N-acetyltransferase" evidence="1">
    <location>
        <begin position="7"/>
        <end position="143"/>
    </location>
</feature>
<dbReference type="PANTHER" id="PTHR37817:SF1">
    <property type="entry name" value="N-ACETYLTRANSFERASE EIS"/>
    <property type="match status" value="1"/>
</dbReference>
<protein>
    <submittedName>
        <fullName evidence="2">Possible acetyltransferase</fullName>
        <ecNumber evidence="2">2.3.1.-</ecNumber>
    </submittedName>
</protein>
<dbReference type="InterPro" id="IPR025559">
    <property type="entry name" value="Eis_dom"/>
</dbReference>
<dbReference type="EC" id="2.3.1.-" evidence="2"/>
<dbReference type="Pfam" id="PF17668">
    <property type="entry name" value="Acetyltransf_17"/>
    <property type="match status" value="1"/>
</dbReference>
<sequence>MCSGGIMKIRYAKKSEKEIAIKFWKDSFKDSEEQIKFYFDNIYNEKNYLVLEDNSKIVSSLHENDYIFNFNNESIKSKYIVGVSSDITMRNKGYMSKLLIAMLENSKKKDMPFVFLTPINPKIYRKFGFEYFSNIEYYNFSIEELANFKLPNNDYSYVEINEKNKKSYLADLIKIYNSNMEDKFCYLERNDFYFDKILKEAISDEMKAFILYKNKMASAYIIFGLYEENIEIRECLALDSLSYKEILALIYGYRDYYRNVSLASSNNSNLEFLFENQLNIEKIVKPFMMMRVLNPLAIFKNLKLENSNIKIYIEDKILKENTGLYSLNNEISFSNITEEKAVYDLKINIADLVFLITGYFSIDDLVKLGKINIKNKNIIKKLNKIFSKKNSYLYEFI</sequence>
<dbReference type="PROSITE" id="PS51186">
    <property type="entry name" value="GNAT"/>
    <property type="match status" value="1"/>
</dbReference>
<dbReference type="PANTHER" id="PTHR37817">
    <property type="entry name" value="N-ACETYLTRANSFERASE EIS"/>
    <property type="match status" value="1"/>
</dbReference>
<dbReference type="Gene3D" id="3.40.630.30">
    <property type="match status" value="2"/>
</dbReference>